<reference evidence="6 7" key="1">
    <citation type="submission" date="2019-04" db="EMBL/GenBank/DDBJ databases">
        <title>Aspergillus burnettii sp. nov., novel species from soil in southeast Queensland.</title>
        <authorList>
            <person name="Gilchrist C.L.M."/>
            <person name="Pitt J.I."/>
            <person name="Lange L."/>
            <person name="Lacey H.J."/>
            <person name="Vuong D."/>
            <person name="Midgley D.J."/>
            <person name="Greenfield P."/>
            <person name="Bradbury M."/>
            <person name="Lacey E."/>
            <person name="Busk P.K."/>
            <person name="Pilgaard B."/>
            <person name="Chooi Y.H."/>
            <person name="Piggott A.M."/>
        </authorList>
    </citation>
    <scope>NUCLEOTIDE SEQUENCE [LARGE SCALE GENOMIC DNA]</scope>
    <source>
        <strain evidence="6 7">FRR 5400</strain>
    </source>
</reference>
<gene>
    <name evidence="6" type="primary">MSH4_1</name>
    <name evidence="6" type="ORF">ETB97_000715</name>
</gene>
<accession>A0A8H6AFG0</accession>
<dbReference type="Pfam" id="PF05190">
    <property type="entry name" value="MutS_IV"/>
    <property type="match status" value="1"/>
</dbReference>
<dbReference type="InterPro" id="IPR045076">
    <property type="entry name" value="MutS"/>
</dbReference>
<evidence type="ECO:0000256" key="2">
    <source>
        <dbReference type="ARBA" id="ARBA00022741"/>
    </source>
</evidence>
<feature type="domain" description="DNA mismatch repair proteins mutS family" evidence="5">
    <location>
        <begin position="163"/>
        <end position="321"/>
    </location>
</feature>
<dbReference type="PANTHER" id="PTHR11361">
    <property type="entry name" value="DNA MISMATCH REPAIR PROTEIN MUTS FAMILY MEMBER"/>
    <property type="match status" value="1"/>
</dbReference>
<organism evidence="6 7">
    <name type="scientific">Petromyces alliaceus</name>
    <name type="common">Aspergillus alliaceus</name>
    <dbReference type="NCBI Taxonomy" id="209559"/>
    <lineage>
        <taxon>Eukaryota</taxon>
        <taxon>Fungi</taxon>
        <taxon>Dikarya</taxon>
        <taxon>Ascomycota</taxon>
        <taxon>Pezizomycotina</taxon>
        <taxon>Eurotiomycetes</taxon>
        <taxon>Eurotiomycetidae</taxon>
        <taxon>Eurotiales</taxon>
        <taxon>Aspergillaceae</taxon>
        <taxon>Aspergillus</taxon>
        <taxon>Aspergillus subgen. Circumdati</taxon>
    </lineage>
</organism>
<keyword evidence="4" id="KW-0238">DNA-binding</keyword>
<keyword evidence="7" id="KW-1185">Reference proteome</keyword>
<keyword evidence="3" id="KW-0067">ATP-binding</keyword>
<evidence type="ECO:0000313" key="6">
    <source>
        <dbReference type="EMBL" id="KAF5866181.1"/>
    </source>
</evidence>
<dbReference type="SUPFAM" id="SSF48334">
    <property type="entry name" value="DNA repair protein MutS, domain III"/>
    <property type="match status" value="1"/>
</dbReference>
<dbReference type="GO" id="GO:0007131">
    <property type="term" value="P:reciprocal meiotic recombination"/>
    <property type="evidence" value="ECO:0007669"/>
    <property type="project" value="TreeGrafter"/>
</dbReference>
<evidence type="ECO:0000256" key="1">
    <source>
        <dbReference type="ARBA" id="ARBA00006271"/>
    </source>
</evidence>
<evidence type="ECO:0000256" key="4">
    <source>
        <dbReference type="ARBA" id="ARBA00023125"/>
    </source>
</evidence>
<dbReference type="PANTHER" id="PTHR11361:SF21">
    <property type="entry name" value="MUTS PROTEIN HOMOLOG 4"/>
    <property type="match status" value="1"/>
</dbReference>
<evidence type="ECO:0000259" key="5">
    <source>
        <dbReference type="SMART" id="SM00534"/>
    </source>
</evidence>
<evidence type="ECO:0000256" key="3">
    <source>
        <dbReference type="ARBA" id="ARBA00022840"/>
    </source>
</evidence>
<dbReference type="InterPro" id="IPR036187">
    <property type="entry name" value="DNA_mismatch_repair_MutS_sf"/>
</dbReference>
<dbReference type="Pfam" id="PF00488">
    <property type="entry name" value="MutS_V"/>
    <property type="match status" value="1"/>
</dbReference>
<dbReference type="GO" id="GO:0005634">
    <property type="term" value="C:nucleus"/>
    <property type="evidence" value="ECO:0007669"/>
    <property type="project" value="TreeGrafter"/>
</dbReference>
<dbReference type="InterPro" id="IPR000432">
    <property type="entry name" value="DNA_mismatch_repair_MutS_C"/>
</dbReference>
<dbReference type="Gene3D" id="3.40.50.300">
    <property type="entry name" value="P-loop containing nucleotide triphosphate hydrolases"/>
    <property type="match status" value="1"/>
</dbReference>
<comment type="caution">
    <text evidence="6">The sequence shown here is derived from an EMBL/GenBank/DDBJ whole genome shotgun (WGS) entry which is preliminary data.</text>
</comment>
<dbReference type="InterPro" id="IPR027417">
    <property type="entry name" value="P-loop_NTPase"/>
</dbReference>
<protein>
    <submittedName>
        <fullName evidence="6">MutS protein msh4</fullName>
    </submittedName>
</protein>
<dbReference type="EMBL" id="SPNV01000011">
    <property type="protein sequence ID" value="KAF5866181.1"/>
    <property type="molecule type" value="Genomic_DNA"/>
</dbReference>
<dbReference type="Proteomes" id="UP000541154">
    <property type="component" value="Unassembled WGS sequence"/>
</dbReference>
<name>A0A8H6AFG0_PETAA</name>
<proteinExistence type="inferred from homology"/>
<comment type="similarity">
    <text evidence="1">Belongs to the DNA mismatch repair MutS family.</text>
</comment>
<dbReference type="GO" id="GO:0030983">
    <property type="term" value="F:mismatched DNA binding"/>
    <property type="evidence" value="ECO:0007669"/>
    <property type="project" value="InterPro"/>
</dbReference>
<dbReference type="GO" id="GO:0005524">
    <property type="term" value="F:ATP binding"/>
    <property type="evidence" value="ECO:0007669"/>
    <property type="project" value="UniProtKB-KW"/>
</dbReference>
<evidence type="ECO:0000313" key="7">
    <source>
        <dbReference type="Proteomes" id="UP000541154"/>
    </source>
</evidence>
<dbReference type="SUPFAM" id="SSF52540">
    <property type="entry name" value="P-loop containing nucleoside triphosphate hydrolases"/>
    <property type="match status" value="1"/>
</dbReference>
<dbReference type="InterPro" id="IPR007861">
    <property type="entry name" value="DNA_mismatch_repair_MutS_clamp"/>
</dbReference>
<dbReference type="AlphaFoldDB" id="A0A8H6AFG0"/>
<sequence>MDAADLIAKLSESHGIALDLKFDTARQYYISISATEIDTIPEVFINVYRKKNRLECQTLDLVKLNQKIIHAHNEVISMSDQTVQELIQDIRAEIAHLFKISEAIAMLDMLSSFAQLATCHDYVRAELTDVIDALAIKSGRHPICEKIHTKKFIPKDAYATQQSHFQIITGCNMSGKSTYIRSLALMTIMAQIGSFIPAEYASFPIVHQLFARVKRFNTCSRDARDGLYPSQHRIEKHGVIVDELGRGTSTTDGLAIAIAIAEALIKSHSPLWFVTHFPDLAVILAERSGVVSLHLAAEVSPDTSKMTMQYKIAEGPEQNRL</sequence>
<dbReference type="Gene3D" id="1.10.1420.10">
    <property type="match status" value="2"/>
</dbReference>
<dbReference type="GO" id="GO:0140664">
    <property type="term" value="F:ATP-dependent DNA damage sensor activity"/>
    <property type="evidence" value="ECO:0007669"/>
    <property type="project" value="InterPro"/>
</dbReference>
<keyword evidence="2" id="KW-0547">Nucleotide-binding</keyword>
<dbReference type="SMART" id="SM00534">
    <property type="entry name" value="MUTSac"/>
    <property type="match status" value="1"/>
</dbReference>
<dbReference type="GO" id="GO:0006298">
    <property type="term" value="P:mismatch repair"/>
    <property type="evidence" value="ECO:0007669"/>
    <property type="project" value="InterPro"/>
</dbReference>